<protein>
    <recommendedName>
        <fullName evidence="3">ribonuclease H</fullName>
        <ecNumber evidence="3">3.1.26.4</ecNumber>
    </recommendedName>
</protein>
<keyword evidence="5" id="KW-0479">Metal-binding</keyword>
<comment type="similarity">
    <text evidence="2">Belongs to the RNase H family.</text>
</comment>
<dbReference type="PANTHER" id="PTHR10642">
    <property type="entry name" value="RIBONUCLEASE H1"/>
    <property type="match status" value="1"/>
</dbReference>
<sequence>MRQTRATWGVRPPIVKELHLKAIQSFILYGVETWYSDLVKLNSKLTQIQRIPLQVIAKNYRTVSTDVLTGCPPLDLVARAKSLKYDLIYRDKQITLNDMILFRDQFDLPYKQFHPPWLLISIPRSLDLDPNKSVPKIFTDGSKLNERVGRGIVCYDENNKESWSSLYRLSDNTSVFIAEATAILFAIKKVCHLTQEIIILTDSRSVLMALEAIKDQTTLINDIQDSLRDHPNILMGWVKAHVGIGGNERADSLEKEATTRSQIDINVKYSKTWLKNSLNKFIVNNWQLRWENSRNARYTFGLFPEVSLDRCYGDFFLNQFLTGHGVFSIHQSKFYGKSDQCNCGLDKGTITHYLFGCPNFGHIRREFFPNNF</sequence>
<comment type="catalytic activity">
    <reaction evidence="1">
        <text>Endonucleolytic cleavage to 5'-phosphomonoester.</text>
        <dbReference type="EC" id="3.1.26.4"/>
    </reaction>
</comment>
<dbReference type="Proteomes" id="UP000499080">
    <property type="component" value="Unassembled WGS sequence"/>
</dbReference>
<dbReference type="EC" id="3.1.26.4" evidence="3"/>
<keyword evidence="6" id="KW-0255">Endonuclease</keyword>
<evidence type="ECO:0000256" key="1">
    <source>
        <dbReference type="ARBA" id="ARBA00000077"/>
    </source>
</evidence>
<dbReference type="Gene3D" id="3.30.420.10">
    <property type="entry name" value="Ribonuclease H-like superfamily/Ribonuclease H"/>
    <property type="match status" value="1"/>
</dbReference>
<evidence type="ECO:0000256" key="5">
    <source>
        <dbReference type="ARBA" id="ARBA00022723"/>
    </source>
</evidence>
<evidence type="ECO:0000259" key="8">
    <source>
        <dbReference type="PROSITE" id="PS50879"/>
    </source>
</evidence>
<dbReference type="InterPro" id="IPR012337">
    <property type="entry name" value="RNaseH-like_sf"/>
</dbReference>
<evidence type="ECO:0000256" key="6">
    <source>
        <dbReference type="ARBA" id="ARBA00022759"/>
    </source>
</evidence>
<dbReference type="CDD" id="cd09276">
    <property type="entry name" value="Rnase_HI_RT_non_LTR"/>
    <property type="match status" value="1"/>
</dbReference>
<dbReference type="PANTHER" id="PTHR10642:SF26">
    <property type="entry name" value="RIBONUCLEASE H1"/>
    <property type="match status" value="1"/>
</dbReference>
<dbReference type="InterPro" id="IPR050092">
    <property type="entry name" value="RNase_H"/>
</dbReference>
<keyword evidence="4" id="KW-0540">Nuclease</keyword>
<feature type="domain" description="RNase H type-1" evidence="8">
    <location>
        <begin position="131"/>
        <end position="259"/>
    </location>
</feature>
<dbReference type="GO" id="GO:0046872">
    <property type="term" value="F:metal ion binding"/>
    <property type="evidence" value="ECO:0007669"/>
    <property type="project" value="UniProtKB-KW"/>
</dbReference>
<keyword evidence="10" id="KW-1185">Reference proteome</keyword>
<organism evidence="9 10">
    <name type="scientific">Araneus ventricosus</name>
    <name type="common">Orbweaver spider</name>
    <name type="synonym">Epeira ventricosa</name>
    <dbReference type="NCBI Taxonomy" id="182803"/>
    <lineage>
        <taxon>Eukaryota</taxon>
        <taxon>Metazoa</taxon>
        <taxon>Ecdysozoa</taxon>
        <taxon>Arthropoda</taxon>
        <taxon>Chelicerata</taxon>
        <taxon>Arachnida</taxon>
        <taxon>Araneae</taxon>
        <taxon>Araneomorphae</taxon>
        <taxon>Entelegynae</taxon>
        <taxon>Araneoidea</taxon>
        <taxon>Araneidae</taxon>
        <taxon>Araneus</taxon>
    </lineage>
</organism>
<evidence type="ECO:0000256" key="7">
    <source>
        <dbReference type="ARBA" id="ARBA00022801"/>
    </source>
</evidence>
<reference evidence="9 10" key="1">
    <citation type="journal article" date="2019" name="Sci. Rep.">
        <title>Orb-weaving spider Araneus ventricosus genome elucidates the spidroin gene catalogue.</title>
        <authorList>
            <person name="Kono N."/>
            <person name="Nakamura H."/>
            <person name="Ohtoshi R."/>
            <person name="Moran D.A.P."/>
            <person name="Shinohara A."/>
            <person name="Yoshida Y."/>
            <person name="Fujiwara M."/>
            <person name="Mori M."/>
            <person name="Tomita M."/>
            <person name="Arakawa K."/>
        </authorList>
    </citation>
    <scope>NUCLEOTIDE SEQUENCE [LARGE SCALE GENOMIC DNA]</scope>
</reference>
<dbReference type="InterPro" id="IPR002156">
    <property type="entry name" value="RNaseH_domain"/>
</dbReference>
<evidence type="ECO:0000313" key="9">
    <source>
        <dbReference type="EMBL" id="GBM30740.1"/>
    </source>
</evidence>
<proteinExistence type="inferred from homology"/>
<dbReference type="Pfam" id="PF00075">
    <property type="entry name" value="RNase_H"/>
    <property type="match status" value="1"/>
</dbReference>
<dbReference type="AlphaFoldDB" id="A0A4Y2ENE9"/>
<evidence type="ECO:0000313" key="10">
    <source>
        <dbReference type="Proteomes" id="UP000499080"/>
    </source>
</evidence>
<evidence type="ECO:0000256" key="4">
    <source>
        <dbReference type="ARBA" id="ARBA00022722"/>
    </source>
</evidence>
<dbReference type="GO" id="GO:0003676">
    <property type="term" value="F:nucleic acid binding"/>
    <property type="evidence" value="ECO:0007669"/>
    <property type="project" value="InterPro"/>
</dbReference>
<name>A0A4Y2ENE9_ARAVE</name>
<dbReference type="GO" id="GO:0004523">
    <property type="term" value="F:RNA-DNA hybrid ribonuclease activity"/>
    <property type="evidence" value="ECO:0007669"/>
    <property type="project" value="UniProtKB-EC"/>
</dbReference>
<accession>A0A4Y2ENE9</accession>
<evidence type="ECO:0000256" key="2">
    <source>
        <dbReference type="ARBA" id="ARBA00005300"/>
    </source>
</evidence>
<dbReference type="SUPFAM" id="SSF53098">
    <property type="entry name" value="Ribonuclease H-like"/>
    <property type="match status" value="1"/>
</dbReference>
<dbReference type="EMBL" id="BGPR01000668">
    <property type="protein sequence ID" value="GBM30740.1"/>
    <property type="molecule type" value="Genomic_DNA"/>
</dbReference>
<dbReference type="PROSITE" id="PS50879">
    <property type="entry name" value="RNASE_H_1"/>
    <property type="match status" value="1"/>
</dbReference>
<comment type="caution">
    <text evidence="9">The sequence shown here is derived from an EMBL/GenBank/DDBJ whole genome shotgun (WGS) entry which is preliminary data.</text>
</comment>
<dbReference type="GO" id="GO:0043137">
    <property type="term" value="P:DNA replication, removal of RNA primer"/>
    <property type="evidence" value="ECO:0007669"/>
    <property type="project" value="TreeGrafter"/>
</dbReference>
<dbReference type="InterPro" id="IPR036397">
    <property type="entry name" value="RNaseH_sf"/>
</dbReference>
<keyword evidence="7" id="KW-0378">Hydrolase</keyword>
<gene>
    <name evidence="9" type="ORF">AVEN_30570_1</name>
</gene>
<evidence type="ECO:0000256" key="3">
    <source>
        <dbReference type="ARBA" id="ARBA00012180"/>
    </source>
</evidence>